<dbReference type="InParanoid" id="A7AQD8"/>
<evidence type="ECO:0000313" key="2">
    <source>
        <dbReference type="Proteomes" id="UP000002173"/>
    </source>
</evidence>
<dbReference type="Gene3D" id="2.130.10.10">
    <property type="entry name" value="YVTN repeat-like/Quinoprotein amine dehydrogenase"/>
    <property type="match status" value="1"/>
</dbReference>
<dbReference type="InterPro" id="IPR015943">
    <property type="entry name" value="WD40/YVTN_repeat-like_dom_sf"/>
</dbReference>
<comment type="caution">
    <text evidence="1">The sequence shown here is derived from an EMBL/GenBank/DDBJ whole genome shotgun (WGS) entry which is preliminary data.</text>
</comment>
<reference evidence="2" key="3">
    <citation type="journal article" date="2021" name="Int. J. Parasitol.">
        <title>Comparative analysis of gene expression between Babesia bovis blood stages and kinetes allowed by improved genome annotation.</title>
        <authorList>
            <person name="Ueti M.W."/>
            <person name="Johnson W.C."/>
            <person name="Kappmeyer L.S."/>
            <person name="Herndon D.R."/>
            <person name="Mousel M.R."/>
            <person name="Reif K.E."/>
            <person name="Taus N.S."/>
            <person name="Ifeonu O.O."/>
            <person name="Silva J.C."/>
            <person name="Suarez C.E."/>
            <person name="Brayton K.A."/>
        </authorList>
    </citation>
    <scope>NUCLEOTIDE SEQUENCE [LARGE SCALE GENOMIC DNA]</scope>
</reference>
<accession>A7AQD8</accession>
<dbReference type="Proteomes" id="UP000002173">
    <property type="component" value="Unassembled WGS sequence"/>
</dbReference>
<proteinExistence type="predicted"/>
<keyword evidence="2" id="KW-1185">Reference proteome</keyword>
<dbReference type="SUPFAM" id="SSF50978">
    <property type="entry name" value="WD40 repeat-like"/>
    <property type="match status" value="1"/>
</dbReference>
<sequence>MFRDWRSSCDISTAAVDSRFLYLCIKGSDSSIAVVDQSTKELIGVYKYMCGSVLKIFVLHNFEKLVCLTSAGYIYVWDASEATIDRLRQITNDPLTLEGFVHPNVRVRPVAEIVPASIEGYVDVDYYPGTDTLLALETSGNVIFHDIHNGSVKGVITSENADAKASCLRIQRSEGTYNGKSGHFVAIGFTKGMITLLFVPLCENGLEIGSNFTMSDSTDDHVDIDCIDFRVKQAASSSITIVCGCSDGTVRCLVYKRRDSDIVKHKSVSYVHCRAARKGRVSRIISTCDDQGTPYIITLCTMQLTYDFHTAPINANKPSPADSSTFCTEILRQILLPDRCEHYETIAQVRDFVTNLMEGVDTGTIMYTTLDDVYNIRRCPESNRWLTPKPVEWQSPENRKLLSKVL</sequence>
<dbReference type="KEGG" id="bbo:BBOV_IV003960"/>
<reference evidence="1 2" key="1">
    <citation type="journal article" date="2007" name="PLoS Pathog.">
        <title>Genome sequence of Babesia bovis and comparative analysis of apicomplexan hemoprotozoa.</title>
        <authorList>
            <person name="Brayton K.A."/>
            <person name="Lau A.O.T."/>
            <person name="Herndon D.R."/>
            <person name="Hannick L."/>
            <person name="Kappmeyer L.S."/>
            <person name="Berens S.J."/>
            <person name="Bidwell S.L."/>
            <person name="Brown W.C."/>
            <person name="Crabtree J."/>
            <person name="Fadrosh D."/>
            <person name="Feldblum T."/>
            <person name="Forberger H.A."/>
            <person name="Haas B.J."/>
            <person name="Howell J.M."/>
            <person name="Khouri H."/>
            <person name="Koo H."/>
            <person name="Mann D.J."/>
            <person name="Norimine J."/>
            <person name="Paulsen I.T."/>
            <person name="Radune D."/>
            <person name="Ren Q."/>
            <person name="Smith R.K. Jr."/>
            <person name="Suarez C.E."/>
            <person name="White O."/>
            <person name="Wortman J.R."/>
            <person name="Knowles D.P. Jr."/>
            <person name="McElwain T.F."/>
            <person name="Nene V.M."/>
        </authorList>
    </citation>
    <scope>NUCLEOTIDE SEQUENCE [LARGE SCALE GENOMIC DNA]</scope>
    <source>
        <strain evidence="1">T2Bo</strain>
    </source>
</reference>
<dbReference type="VEuPathDB" id="PiroplasmaDB:BBOV_IV003960"/>
<organism evidence="1 2">
    <name type="scientific">Babesia bovis</name>
    <dbReference type="NCBI Taxonomy" id="5865"/>
    <lineage>
        <taxon>Eukaryota</taxon>
        <taxon>Sar</taxon>
        <taxon>Alveolata</taxon>
        <taxon>Apicomplexa</taxon>
        <taxon>Aconoidasida</taxon>
        <taxon>Piroplasmida</taxon>
        <taxon>Babesiidae</taxon>
        <taxon>Babesia</taxon>
    </lineage>
</organism>
<name>A7AQD8_BABBO</name>
<dbReference type="EMBL" id="AAXT01000002">
    <property type="protein sequence ID" value="EDO06757.1"/>
    <property type="molecule type" value="Genomic_DNA"/>
</dbReference>
<dbReference type="InterPro" id="IPR036322">
    <property type="entry name" value="WD40_repeat_dom_sf"/>
</dbReference>
<dbReference type="AlphaFoldDB" id="A7AQD8"/>
<reference evidence="2" key="2">
    <citation type="journal article" date="2020" name="Data Brief">
        <title>Transcriptome dataset of Babesia bovis life stages within vertebrate and invertebrate hosts.</title>
        <authorList>
            <person name="Ueti M.W."/>
            <person name="Johnson W.C."/>
            <person name="Kappmeyer L.S."/>
            <person name="Herndon D.R."/>
            <person name="Mousel M.R."/>
            <person name="Reif K.E."/>
            <person name="Taus N.S."/>
            <person name="Ifeonu O.O."/>
            <person name="Silva J.C."/>
            <person name="Suarez C.E."/>
            <person name="Brayton K.A."/>
        </authorList>
    </citation>
    <scope>NUCLEOTIDE SEQUENCE [LARGE SCALE GENOMIC DNA]</scope>
</reference>
<dbReference type="eggNOG" id="ENOG502SYC4">
    <property type="taxonomic scope" value="Eukaryota"/>
</dbReference>
<gene>
    <name evidence="1" type="ORF">BBOV_IV003960</name>
</gene>
<dbReference type="OMA" id="CEHYETI"/>
<protein>
    <submittedName>
        <fullName evidence="1">Uncharacterized protein</fullName>
    </submittedName>
</protein>
<dbReference type="RefSeq" id="XP_001610325.1">
    <property type="nucleotide sequence ID" value="XM_001610275.1"/>
</dbReference>
<evidence type="ECO:0000313" key="1">
    <source>
        <dbReference type="EMBL" id="EDO06757.1"/>
    </source>
</evidence>
<dbReference type="GeneID" id="5478547"/>